<feature type="transmembrane region" description="Helical" evidence="12">
    <location>
        <begin position="379"/>
        <end position="404"/>
    </location>
</feature>
<dbReference type="EMBL" id="DQWQ01000147">
    <property type="protein sequence ID" value="HDD35802.1"/>
    <property type="molecule type" value="Genomic_DNA"/>
</dbReference>
<proteinExistence type="inferred from homology"/>
<dbReference type="InterPro" id="IPR019561">
    <property type="entry name" value="Translocon_Sec61/SecY_plug_dom"/>
</dbReference>
<reference evidence="14" key="1">
    <citation type="journal article" date="2020" name="mSystems">
        <title>Genome- and Community-Level Interaction Insights into Carbon Utilization and Element Cycling Functions of Hydrothermarchaeota in Hydrothermal Sediment.</title>
        <authorList>
            <person name="Zhou Z."/>
            <person name="Liu Y."/>
            <person name="Xu W."/>
            <person name="Pan J."/>
            <person name="Luo Z.H."/>
            <person name="Li M."/>
        </authorList>
    </citation>
    <scope>NUCLEOTIDE SEQUENCE [LARGE SCALE GENOMIC DNA]</scope>
    <source>
        <strain evidence="14">HyVt-113</strain>
    </source>
</reference>
<evidence type="ECO:0000259" key="13">
    <source>
        <dbReference type="Pfam" id="PF10559"/>
    </source>
</evidence>
<feature type="domain" description="Translocon Sec61/SecY plug" evidence="13">
    <location>
        <begin position="37"/>
        <end position="70"/>
    </location>
</feature>
<dbReference type="NCBIfam" id="TIGR00967">
    <property type="entry name" value="3a0501s007"/>
    <property type="match status" value="1"/>
</dbReference>
<evidence type="ECO:0000256" key="5">
    <source>
        <dbReference type="ARBA" id="ARBA00022927"/>
    </source>
</evidence>
<evidence type="ECO:0000256" key="11">
    <source>
        <dbReference type="RuleBase" id="RU004349"/>
    </source>
</evidence>
<keyword evidence="4 10" id="KW-0812">Transmembrane</keyword>
<evidence type="ECO:0000256" key="3">
    <source>
        <dbReference type="ARBA" id="ARBA00022448"/>
    </source>
</evidence>
<name>A0A7V0IAS5_DESA2</name>
<keyword evidence="6 12" id="KW-1133">Transmembrane helix</keyword>
<evidence type="ECO:0000256" key="10">
    <source>
        <dbReference type="RuleBase" id="RU003484"/>
    </source>
</evidence>
<dbReference type="Pfam" id="PF00344">
    <property type="entry name" value="SecY"/>
    <property type="match status" value="1"/>
</dbReference>
<dbReference type="Gene3D" id="1.10.3370.10">
    <property type="entry name" value="SecY subunit domain"/>
    <property type="match status" value="2"/>
</dbReference>
<evidence type="ECO:0000256" key="7">
    <source>
        <dbReference type="ARBA" id="ARBA00023010"/>
    </source>
</evidence>
<protein>
    <recommendedName>
        <fullName evidence="9">Protein translocase subunit SecY</fullName>
    </recommendedName>
</protein>
<organism evidence="14">
    <name type="scientific">Desulfofervidus auxilii</name>
    <dbReference type="NCBI Taxonomy" id="1621989"/>
    <lineage>
        <taxon>Bacteria</taxon>
        <taxon>Pseudomonadati</taxon>
        <taxon>Thermodesulfobacteriota</taxon>
        <taxon>Candidatus Desulfofervidia</taxon>
        <taxon>Candidatus Desulfofervidales</taxon>
        <taxon>Candidatus Desulfofervidaceae</taxon>
        <taxon>Candidatus Desulfofervidus</taxon>
    </lineage>
</organism>
<evidence type="ECO:0000256" key="1">
    <source>
        <dbReference type="ARBA" id="ARBA00004127"/>
    </source>
</evidence>
<feature type="transmembrane region" description="Helical" evidence="12">
    <location>
        <begin position="31"/>
        <end position="51"/>
    </location>
</feature>
<comment type="subcellular location">
    <subcellularLocation>
        <location evidence="1">Endomembrane system</location>
        <topology evidence="1">Multi-pass membrane protein</topology>
    </subcellularLocation>
    <subcellularLocation>
        <location evidence="10">Membrane</location>
        <topology evidence="10">Multi-pass membrane protein</topology>
    </subcellularLocation>
</comment>
<feature type="transmembrane region" description="Helical" evidence="12">
    <location>
        <begin position="287"/>
        <end position="309"/>
    </location>
</feature>
<evidence type="ECO:0000256" key="12">
    <source>
        <dbReference type="SAM" id="Phobius"/>
    </source>
</evidence>
<dbReference type="PROSITE" id="PS00755">
    <property type="entry name" value="SECY_1"/>
    <property type="match status" value="1"/>
</dbReference>
<keyword evidence="8 12" id="KW-0472">Membrane</keyword>
<dbReference type="PANTHER" id="PTHR10906">
    <property type="entry name" value="SECY/SEC61-ALPHA FAMILY MEMBER"/>
    <property type="match status" value="1"/>
</dbReference>
<dbReference type="GO" id="GO:0016020">
    <property type="term" value="C:membrane"/>
    <property type="evidence" value="ECO:0007669"/>
    <property type="project" value="UniProtKB-SubCell"/>
</dbReference>
<dbReference type="AlphaFoldDB" id="A0A7V0IAS5"/>
<feature type="transmembrane region" description="Helical" evidence="12">
    <location>
        <begin position="141"/>
        <end position="159"/>
    </location>
</feature>
<evidence type="ECO:0000256" key="6">
    <source>
        <dbReference type="ARBA" id="ARBA00022989"/>
    </source>
</evidence>
<dbReference type="GO" id="GO:0015031">
    <property type="term" value="P:protein transport"/>
    <property type="evidence" value="ECO:0007669"/>
    <property type="project" value="UniProtKB-KW"/>
</dbReference>
<evidence type="ECO:0000256" key="2">
    <source>
        <dbReference type="ARBA" id="ARBA00005751"/>
    </source>
</evidence>
<dbReference type="InterPro" id="IPR023201">
    <property type="entry name" value="SecY_dom_sf"/>
</dbReference>
<dbReference type="Proteomes" id="UP000885706">
    <property type="component" value="Unassembled WGS sequence"/>
</dbReference>
<gene>
    <name evidence="14" type="primary">secY</name>
    <name evidence="14" type="ORF">ENF30_03265</name>
</gene>
<dbReference type="SUPFAM" id="SSF103491">
    <property type="entry name" value="Preprotein translocase SecY subunit"/>
    <property type="match status" value="2"/>
</dbReference>
<feature type="transmembrane region" description="Helical" evidence="12">
    <location>
        <begin position="71"/>
        <end position="91"/>
    </location>
</feature>
<comment type="similarity">
    <text evidence="2 11">Belongs to the SecY/SEC61-alpha family.</text>
</comment>
<dbReference type="InterPro" id="IPR030659">
    <property type="entry name" value="SecY_CS"/>
</dbReference>
<dbReference type="NCBIfam" id="NF006341">
    <property type="entry name" value="PRK08568.1-5"/>
    <property type="match status" value="1"/>
</dbReference>
<evidence type="ECO:0000256" key="9">
    <source>
        <dbReference type="RuleBase" id="RU000537"/>
    </source>
</evidence>
<accession>A0A7V0IAS5</accession>
<dbReference type="Pfam" id="PF10559">
    <property type="entry name" value="Plug_translocon"/>
    <property type="match status" value="1"/>
</dbReference>
<dbReference type="PROSITE" id="PS00756">
    <property type="entry name" value="SECY_2"/>
    <property type="match status" value="1"/>
</dbReference>
<sequence>MIEEGYIKFLKSLPGVEKPLGRVTFRDKLKWTALVLFIYYAMTQISIVGIAPQSFQQFQVFQIILGSRFGSLMTLGIGPIVTASIILQLLVGSKIIPWDLSSENGRILFQGTQKLLAILFCFLEAMIFVTMGTIPPLSPDWTFLVVIQLAIGGVLVIFMDELISKWGFGSGVSLFIVAGVTSTIIQGMLNPFAACVTDEFGGGCLSIFAQPRSTSITFPSANNPPLGRIPQFIFYLGMADIQNAMLSLIPVMATVLVFLLVIYINAIKVEIPLAFGSVRGFGRRWPLRFLYTSNIPVILVGALLANFQWMARSLSEKGLTWLGMYDANGAVTGGLAFYLSAPRSDALSGFAISIGFFVLLGVVFAYFTKKKAWKTGIIFAILGGIFWYLAALSTGATSLVSIPAADMMRALSYTMFMVVGAAIFSVFWMMTSGMDPHSVATQIYSTGMQIPGFRRDIRIIERVLNRYIPALAILGGASVGFLAAFADFTNALGTGTGILLSTMIIHQLYEEIAMQHMEDMHPALRKFMGR</sequence>
<dbReference type="PRINTS" id="PR00303">
    <property type="entry name" value="SECYTRNLCASE"/>
</dbReference>
<feature type="transmembrane region" description="Helical" evidence="12">
    <location>
        <begin position="346"/>
        <end position="367"/>
    </location>
</feature>
<comment type="function">
    <text evidence="9">The central subunit of the protein translocation channel SecYEG. Consists of two halves formed by TMs 1-5 and 6-10. These two domains form a lateral gate at the front which open onto the bilayer between TMs 2 and 7, and are clamped together by SecE at the back. The channel is closed by both a pore ring composed of hydrophobic SecY resides and a short helix (helix 2A) on the extracellular side of the membrane which forms a plug. The plug probably moves laterally to allow the channel to open. The ring and the pore may move independently.</text>
</comment>
<evidence type="ECO:0000256" key="4">
    <source>
        <dbReference type="ARBA" id="ARBA00022692"/>
    </source>
</evidence>
<feature type="transmembrane region" description="Helical" evidence="12">
    <location>
        <begin position="166"/>
        <end position="189"/>
    </location>
</feature>
<feature type="transmembrane region" description="Helical" evidence="12">
    <location>
        <begin position="410"/>
        <end position="430"/>
    </location>
</feature>
<keyword evidence="7 10" id="KW-0811">Translocation</keyword>
<feature type="transmembrane region" description="Helical" evidence="12">
    <location>
        <begin position="115"/>
        <end position="135"/>
    </location>
</feature>
<feature type="transmembrane region" description="Helical" evidence="12">
    <location>
        <begin position="464"/>
        <end position="485"/>
    </location>
</feature>
<dbReference type="GO" id="GO:0012505">
    <property type="term" value="C:endomembrane system"/>
    <property type="evidence" value="ECO:0007669"/>
    <property type="project" value="UniProtKB-SubCell"/>
</dbReference>
<dbReference type="InterPro" id="IPR002208">
    <property type="entry name" value="SecY/SEC61-alpha"/>
</dbReference>
<evidence type="ECO:0000313" key="14">
    <source>
        <dbReference type="EMBL" id="HDD35802.1"/>
    </source>
</evidence>
<keyword evidence="3 10" id="KW-0813">Transport</keyword>
<evidence type="ECO:0000256" key="8">
    <source>
        <dbReference type="ARBA" id="ARBA00023136"/>
    </source>
</evidence>
<keyword evidence="5 10" id="KW-0653">Protein transport</keyword>
<comment type="caution">
    <text evidence="14">The sequence shown here is derived from an EMBL/GenBank/DDBJ whole genome shotgun (WGS) entry which is preliminary data.</text>
</comment>
<feature type="transmembrane region" description="Helical" evidence="12">
    <location>
        <begin position="244"/>
        <end position="266"/>
    </location>
</feature>